<keyword evidence="1" id="KW-0812">Transmembrane</keyword>
<keyword evidence="3" id="KW-1185">Reference proteome</keyword>
<keyword evidence="1" id="KW-1133">Transmembrane helix</keyword>
<feature type="transmembrane region" description="Helical" evidence="1">
    <location>
        <begin position="84"/>
        <end position="107"/>
    </location>
</feature>
<dbReference type="AlphaFoldDB" id="A0A0G3WLL5"/>
<evidence type="ECO:0000256" key="1">
    <source>
        <dbReference type="SAM" id="Phobius"/>
    </source>
</evidence>
<dbReference type="EMBL" id="CP009498">
    <property type="protein sequence ID" value="AKL98394.1"/>
    <property type="molecule type" value="Genomic_DNA"/>
</dbReference>
<dbReference type="Proteomes" id="UP000035337">
    <property type="component" value="Chromosome"/>
</dbReference>
<organism evidence="2 3">
    <name type="scientific">Endomicrobium proavitum</name>
    <dbReference type="NCBI Taxonomy" id="1408281"/>
    <lineage>
        <taxon>Bacteria</taxon>
        <taxon>Pseudomonadati</taxon>
        <taxon>Elusimicrobiota</taxon>
        <taxon>Endomicrobiia</taxon>
        <taxon>Endomicrobiales</taxon>
        <taxon>Endomicrobiaceae</taxon>
        <taxon>Endomicrobium</taxon>
    </lineage>
</organism>
<feature type="transmembrane region" description="Helical" evidence="1">
    <location>
        <begin position="36"/>
        <end position="63"/>
    </location>
</feature>
<name>A0A0G3WLL5_9BACT</name>
<protein>
    <submittedName>
        <fullName evidence="2">Uncharacterized protein</fullName>
    </submittedName>
</protein>
<feature type="transmembrane region" description="Helical" evidence="1">
    <location>
        <begin position="7"/>
        <end position="24"/>
    </location>
</feature>
<dbReference type="PROSITE" id="PS51257">
    <property type="entry name" value="PROKAR_LIPOPROTEIN"/>
    <property type="match status" value="1"/>
</dbReference>
<reference evidence="2 3" key="1">
    <citation type="submission" date="2014-09" db="EMBL/GenBank/DDBJ databases">
        <title>Complete genome sequence of Endomicrobium proavitum.</title>
        <authorList>
            <person name="Zheng H."/>
        </authorList>
    </citation>
    <scope>NUCLEOTIDE SEQUENCE [LARGE SCALE GENOMIC DNA]</scope>
    <source>
        <strain evidence="2 3">Rsa215</strain>
    </source>
</reference>
<accession>A0A0G3WLL5</accession>
<sequence length="108" mass="12434">MFYNKKRMYFLILFLMSCGIYFIIRDQSLFGGVMANAIFGAVILYAFLLLACFLITVAIALLLKFAYIAGCEILKKEQKANLPKIFWIIFTALGYLAVFAAYIKIIWY</sequence>
<dbReference type="RefSeq" id="WP_052570942.1">
    <property type="nucleotide sequence ID" value="NZ_CP009498.1"/>
</dbReference>
<proteinExistence type="predicted"/>
<dbReference type="STRING" id="1408281.Epro_1015"/>
<evidence type="ECO:0000313" key="3">
    <source>
        <dbReference type="Proteomes" id="UP000035337"/>
    </source>
</evidence>
<keyword evidence="1" id="KW-0472">Membrane</keyword>
<dbReference type="KEGG" id="epo:Epro_1015"/>
<evidence type="ECO:0000313" key="2">
    <source>
        <dbReference type="EMBL" id="AKL98394.1"/>
    </source>
</evidence>
<gene>
    <name evidence="2" type="ORF">Epro_1015</name>
</gene>